<accession>A0A1G2ISJ9</accession>
<dbReference type="GO" id="GO:0006167">
    <property type="term" value="P:AMP biosynthetic process"/>
    <property type="evidence" value="ECO:0007669"/>
    <property type="project" value="TreeGrafter"/>
</dbReference>
<keyword evidence="4 6" id="KW-0378">Hydrolase</keyword>
<evidence type="ECO:0000256" key="4">
    <source>
        <dbReference type="ARBA" id="ARBA00022801"/>
    </source>
</evidence>
<dbReference type="Proteomes" id="UP000178632">
    <property type="component" value="Unassembled WGS sequence"/>
</dbReference>
<dbReference type="InterPro" id="IPR015797">
    <property type="entry name" value="NUDIX_hydrolase-like_dom_sf"/>
</dbReference>
<dbReference type="Gene3D" id="3.90.79.10">
    <property type="entry name" value="Nucleoside Triphosphate Pyrophosphohydrolase"/>
    <property type="match status" value="1"/>
</dbReference>
<dbReference type="PANTHER" id="PTHR21340:SF0">
    <property type="entry name" value="BIS(5'-NUCLEOSYL)-TETRAPHOSPHATASE [ASYMMETRICAL]"/>
    <property type="match status" value="1"/>
</dbReference>
<dbReference type="InterPro" id="IPR051325">
    <property type="entry name" value="Nudix_hydrolase_domain"/>
</dbReference>
<gene>
    <name evidence="8" type="ORF">A3G45_03205</name>
</gene>
<dbReference type="PANTHER" id="PTHR21340">
    <property type="entry name" value="DIADENOSINE 5,5-P1,P4-TETRAPHOSPHATE PYROPHOSPHOHYDROLASE MUTT"/>
    <property type="match status" value="1"/>
</dbReference>
<sequence>MPREKSAGSIIYRLENGLPIYLLLHYAPSESGKRGHWGFAKGHVEEGETEEETAKREVAEETGIKDLKIMPGFKEIEKYFFRRSYGLKGEAREKAPWVFKLVVFFVAETRQEEIKISDEHSGFLWLTYEESLKKLSFKNAREILKKANEFITKNPL</sequence>
<name>A0A1G2ISJ9_9BACT</name>
<evidence type="ECO:0000313" key="9">
    <source>
        <dbReference type="Proteomes" id="UP000178632"/>
    </source>
</evidence>
<dbReference type="PROSITE" id="PS51462">
    <property type="entry name" value="NUDIX"/>
    <property type="match status" value="1"/>
</dbReference>
<dbReference type="GO" id="GO:0000166">
    <property type="term" value="F:nucleotide binding"/>
    <property type="evidence" value="ECO:0007669"/>
    <property type="project" value="UniProtKB-KW"/>
</dbReference>
<dbReference type="PROSITE" id="PS00893">
    <property type="entry name" value="NUDIX_BOX"/>
    <property type="match status" value="1"/>
</dbReference>
<proteinExistence type="inferred from homology"/>
<dbReference type="InterPro" id="IPR020084">
    <property type="entry name" value="NUDIX_hydrolase_CS"/>
</dbReference>
<dbReference type="GO" id="GO:0006754">
    <property type="term" value="P:ATP biosynthetic process"/>
    <property type="evidence" value="ECO:0007669"/>
    <property type="project" value="TreeGrafter"/>
</dbReference>
<dbReference type="InterPro" id="IPR003565">
    <property type="entry name" value="Tetra_PHTase"/>
</dbReference>
<comment type="caution">
    <text evidence="8">The sequence shown here is derived from an EMBL/GenBank/DDBJ whole genome shotgun (WGS) entry which is preliminary data.</text>
</comment>
<organism evidence="8 9">
    <name type="scientific">Candidatus Staskawiczbacteria bacterium RIFCSPLOWO2_12_FULL_37_15</name>
    <dbReference type="NCBI Taxonomy" id="1802218"/>
    <lineage>
        <taxon>Bacteria</taxon>
        <taxon>Candidatus Staskawicziibacteriota</taxon>
    </lineage>
</organism>
<dbReference type="InterPro" id="IPR020476">
    <property type="entry name" value="Nudix_hydrolase"/>
</dbReference>
<evidence type="ECO:0000256" key="5">
    <source>
        <dbReference type="ARBA" id="ARBA00032644"/>
    </source>
</evidence>
<dbReference type="CDD" id="cd03428">
    <property type="entry name" value="NUDIX_Ap4A_Nudt2"/>
    <property type="match status" value="1"/>
</dbReference>
<dbReference type="Pfam" id="PF00293">
    <property type="entry name" value="NUDIX"/>
    <property type="match status" value="1"/>
</dbReference>
<evidence type="ECO:0000256" key="2">
    <source>
        <dbReference type="ARBA" id="ARBA00018911"/>
    </source>
</evidence>
<evidence type="ECO:0000256" key="6">
    <source>
        <dbReference type="RuleBase" id="RU003476"/>
    </source>
</evidence>
<evidence type="ECO:0000259" key="7">
    <source>
        <dbReference type="PROSITE" id="PS51462"/>
    </source>
</evidence>
<dbReference type="EMBL" id="MHPE01000006">
    <property type="protein sequence ID" value="OGZ77517.1"/>
    <property type="molecule type" value="Genomic_DNA"/>
</dbReference>
<dbReference type="InterPro" id="IPR000086">
    <property type="entry name" value="NUDIX_hydrolase_dom"/>
</dbReference>
<comment type="similarity">
    <text evidence="1 6">Belongs to the Nudix hydrolase family.</text>
</comment>
<evidence type="ECO:0000256" key="3">
    <source>
        <dbReference type="ARBA" id="ARBA00022741"/>
    </source>
</evidence>
<dbReference type="SUPFAM" id="SSF55811">
    <property type="entry name" value="Nudix"/>
    <property type="match status" value="1"/>
</dbReference>
<keyword evidence="3" id="KW-0547">Nucleotide-binding</keyword>
<evidence type="ECO:0000313" key="8">
    <source>
        <dbReference type="EMBL" id="OGZ77517.1"/>
    </source>
</evidence>
<feature type="domain" description="Nudix hydrolase" evidence="7">
    <location>
        <begin position="2"/>
        <end position="148"/>
    </location>
</feature>
<dbReference type="PRINTS" id="PR00502">
    <property type="entry name" value="NUDIXFAMILY"/>
</dbReference>
<evidence type="ECO:0000256" key="1">
    <source>
        <dbReference type="ARBA" id="ARBA00005582"/>
    </source>
</evidence>
<reference evidence="8 9" key="1">
    <citation type="journal article" date="2016" name="Nat. Commun.">
        <title>Thousands of microbial genomes shed light on interconnected biogeochemical processes in an aquifer system.</title>
        <authorList>
            <person name="Anantharaman K."/>
            <person name="Brown C.T."/>
            <person name="Hug L.A."/>
            <person name="Sharon I."/>
            <person name="Castelle C.J."/>
            <person name="Probst A.J."/>
            <person name="Thomas B.C."/>
            <person name="Singh A."/>
            <person name="Wilkins M.J."/>
            <person name="Karaoz U."/>
            <person name="Brodie E.L."/>
            <person name="Williams K.H."/>
            <person name="Hubbard S.S."/>
            <person name="Banfield J.F."/>
        </authorList>
    </citation>
    <scope>NUCLEOTIDE SEQUENCE [LARGE SCALE GENOMIC DNA]</scope>
</reference>
<protein>
    <recommendedName>
        <fullName evidence="2">Bis(5'-nucleosyl)-tetraphosphatase [asymmetrical]</fullName>
    </recommendedName>
    <alternativeName>
        <fullName evidence="5">Diadenosine 5',5'''-P1,P4-tetraphosphate asymmetrical hydrolase</fullName>
    </alternativeName>
</protein>
<dbReference type="AlphaFoldDB" id="A0A1G2ISJ9"/>
<dbReference type="GO" id="GO:0004081">
    <property type="term" value="F:bis(5'-nucleosyl)-tetraphosphatase (asymmetrical) activity"/>
    <property type="evidence" value="ECO:0007669"/>
    <property type="project" value="TreeGrafter"/>
</dbReference>